<dbReference type="PANTHER" id="PTHR35205:SF1">
    <property type="entry name" value="ZU5 DOMAIN-CONTAINING PROTEIN"/>
    <property type="match status" value="1"/>
</dbReference>
<feature type="domain" description="DUF7779" evidence="2">
    <location>
        <begin position="636"/>
        <end position="726"/>
    </location>
</feature>
<dbReference type="RefSeq" id="XP_018383093.1">
    <property type="nucleotide sequence ID" value="XM_018529896.1"/>
</dbReference>
<dbReference type="Pfam" id="PF13424">
    <property type="entry name" value="TPR_12"/>
    <property type="match status" value="1"/>
</dbReference>
<dbReference type="STRING" id="5599.A0A177DEV8"/>
<dbReference type="Pfam" id="PF25000">
    <property type="entry name" value="DUF7779"/>
    <property type="match status" value="1"/>
</dbReference>
<sequence>MNMPQTLSVIDTGAVLTVLGSTDVVDWDTTIIAIPDIGNPISVSDWTDGQSCWLETVLPSLAKRPRVYVFQWSVRGGKEFSWDQLLQCGDKLLERLLELPEIPEFVKKPMVFICHGLGGIVAKRAVQSLHRNFYDPAINSLVTCVAGMVLLGTPHPTFERQQDWPKLTQIIKASTQLSRKALNDVARYVPAVARASRMFEESNIDIPILSVYETKSSKVGSSLFSKHEVLVERLLAQTGAKEEQLLQADKMHSKICMLCAGDNLSLQLRAFFTKVESSISRQRLEASTQREQISLFGQFFLTNADTASVAWTKTVEEVPQHGRPLPHTDSSFPSMPAATGGASVDVTSYEILGLREPMKGVYQTVQLPQYFFKPHTRNPDFFGRQDVLHTLAEGLNPSVDSRSRSFALCGAGGLGKTSVAVEYAYRNKSMYEAIFILQASDSEKLAQSFAEISLALGLESEAGDQIVSKNLVFRWLSQPVRRMSEGTAILEDQNQDIVPWLLVFDNADDLSILRDYWPESEYGSILVTSRDPLAKTRTYVAISSGLELEPFVEVEAGLLLRKLTGLAATADIQSSELVARKLSGLPLAIMQIAGTMVRRDLSFEEFSSLYDQEALRADLHRANEFASTARTLYTTWNFHDLSQSALSLINVITFFDPDQISEDILMMMSSVEVRHRPEEYPVTATGFMDARSELAKSSLVKRNRERKELVIHRIIQDAARLRMQPNVVDSCFISVTHLLYTAWPFSEFEFSTARWRLCEPLISHVANLYRIYQQTDALKAVKEGRPELARLFMDFGWYFIERGILDEARPYLQSSLELCDLVPESTYITRGDAEGCLAQLLNLTNDYKAAMVHAKIAAGIFQVHDPLGWRMAQAQNEVCEAYIAASKYEEALQQAELSIKSYFALPEDDYPDWAVMNKAYALYKLGRLDEANDTLEDYLDLRAKKFGPMDSESLKTGQCLYLLGLVRLAQGRPRDGLTFYTKALDQYLSTIGPNHFRVAMLYHRTGELHLAIGQLINACDMFERAIRTFDERRQYATQVARTLYSLALTQEMAGRHEDSARTSEKYSIAMRKLSKEHGRELKYKDLDDLIRNNWD</sequence>
<dbReference type="InterPro" id="IPR029058">
    <property type="entry name" value="AB_hydrolase_fold"/>
</dbReference>
<dbReference type="InterPro" id="IPR011990">
    <property type="entry name" value="TPR-like_helical_dom_sf"/>
</dbReference>
<dbReference type="VEuPathDB" id="FungiDB:CC77DRAFT_1097489"/>
<dbReference type="GeneID" id="29115490"/>
<dbReference type="Gene3D" id="1.25.40.10">
    <property type="entry name" value="Tetratricopeptide repeat domain"/>
    <property type="match status" value="2"/>
</dbReference>
<accession>A0A177DEV8</accession>
<reference evidence="3 4" key="1">
    <citation type="submission" date="2016-05" db="EMBL/GenBank/DDBJ databases">
        <title>Comparative analysis of secretome profiles of manganese(II)-oxidizing ascomycete fungi.</title>
        <authorList>
            <consortium name="DOE Joint Genome Institute"/>
            <person name="Zeiner C.A."/>
            <person name="Purvine S.O."/>
            <person name="Zink E.M."/>
            <person name="Wu S."/>
            <person name="Pasa-Tolic L."/>
            <person name="Chaput D.L."/>
            <person name="Haridas S."/>
            <person name="Grigoriev I.V."/>
            <person name="Santelli C.M."/>
            <person name="Hansel C.M."/>
        </authorList>
    </citation>
    <scope>NUCLEOTIDE SEQUENCE [LARGE SCALE GENOMIC DNA]</scope>
    <source>
        <strain evidence="3 4">SRC1lrK2f</strain>
    </source>
</reference>
<gene>
    <name evidence="3" type="ORF">CC77DRAFT_1097489</name>
</gene>
<evidence type="ECO:0000313" key="4">
    <source>
        <dbReference type="Proteomes" id="UP000077248"/>
    </source>
</evidence>
<organism evidence="3 4">
    <name type="scientific">Alternaria alternata</name>
    <name type="common">Alternaria rot fungus</name>
    <name type="synonym">Torula alternata</name>
    <dbReference type="NCBI Taxonomy" id="5599"/>
    <lineage>
        <taxon>Eukaryota</taxon>
        <taxon>Fungi</taxon>
        <taxon>Dikarya</taxon>
        <taxon>Ascomycota</taxon>
        <taxon>Pezizomycotina</taxon>
        <taxon>Dothideomycetes</taxon>
        <taxon>Pleosporomycetidae</taxon>
        <taxon>Pleosporales</taxon>
        <taxon>Pleosporineae</taxon>
        <taxon>Pleosporaceae</taxon>
        <taxon>Alternaria</taxon>
        <taxon>Alternaria sect. Alternaria</taxon>
        <taxon>Alternaria alternata complex</taxon>
    </lineage>
</organism>
<protein>
    <recommendedName>
        <fullName evidence="2">DUF7779 domain-containing protein</fullName>
    </recommendedName>
</protein>
<evidence type="ECO:0000256" key="1">
    <source>
        <dbReference type="ARBA" id="ARBA00004685"/>
    </source>
</evidence>
<keyword evidence="4" id="KW-1185">Reference proteome</keyword>
<dbReference type="InterPro" id="IPR056681">
    <property type="entry name" value="DUF7779"/>
</dbReference>
<dbReference type="Gene3D" id="3.40.50.1820">
    <property type="entry name" value="alpha/beta hydrolase"/>
    <property type="match status" value="1"/>
</dbReference>
<dbReference type="KEGG" id="aalt:CC77DRAFT_1097489"/>
<comment type="pathway">
    <text evidence="1">Mycotoxin biosynthesis.</text>
</comment>
<dbReference type="SUPFAM" id="SSF48452">
    <property type="entry name" value="TPR-like"/>
    <property type="match status" value="2"/>
</dbReference>
<dbReference type="Gene3D" id="3.40.50.300">
    <property type="entry name" value="P-loop containing nucleotide triphosphate hydrolases"/>
    <property type="match status" value="1"/>
</dbReference>
<dbReference type="Proteomes" id="UP000077248">
    <property type="component" value="Unassembled WGS sequence"/>
</dbReference>
<name>A0A177DEV8_ALTAL</name>
<proteinExistence type="predicted"/>
<dbReference type="GO" id="GO:0043531">
    <property type="term" value="F:ADP binding"/>
    <property type="evidence" value="ECO:0007669"/>
    <property type="project" value="InterPro"/>
</dbReference>
<dbReference type="EMBL" id="KV441486">
    <property type="protein sequence ID" value="OAG17672.1"/>
    <property type="molecule type" value="Genomic_DNA"/>
</dbReference>
<dbReference type="AlphaFoldDB" id="A0A177DEV8"/>
<dbReference type="SUPFAM" id="SSF53474">
    <property type="entry name" value="alpha/beta-Hydrolases"/>
    <property type="match status" value="1"/>
</dbReference>
<dbReference type="PANTHER" id="PTHR35205">
    <property type="entry name" value="NB-ARC AND TPR DOMAIN PROTEIN"/>
    <property type="match status" value="1"/>
</dbReference>
<dbReference type="InterPro" id="IPR027417">
    <property type="entry name" value="P-loop_NTPase"/>
</dbReference>
<dbReference type="OMA" id="ICESSTH"/>
<evidence type="ECO:0000313" key="3">
    <source>
        <dbReference type="EMBL" id="OAG17672.1"/>
    </source>
</evidence>
<dbReference type="SUPFAM" id="SSF52540">
    <property type="entry name" value="P-loop containing nucleoside triphosphate hydrolases"/>
    <property type="match status" value="1"/>
</dbReference>
<evidence type="ECO:0000259" key="2">
    <source>
        <dbReference type="Pfam" id="PF25000"/>
    </source>
</evidence>